<name>A0ABY9JR71_9BACI</name>
<dbReference type="Proteomes" id="UP001197974">
    <property type="component" value="Chromosome"/>
</dbReference>
<evidence type="ECO:0000313" key="2">
    <source>
        <dbReference type="EMBL" id="WLR44100.1"/>
    </source>
</evidence>
<reference evidence="1 3" key="1">
    <citation type="submission" date="2023-06" db="EMBL/GenBank/DDBJ databases">
        <title>Five Gram-positive bacteria isolated from mangrove sediments in Shenzhen, Guangdong, China.</title>
        <authorList>
            <person name="Yu S."/>
            <person name="Zheng W."/>
            <person name="Huang Y."/>
        </authorList>
    </citation>
    <scope>NUCLEOTIDE SEQUENCE [LARGE SCALE GENOMIC DNA]</scope>
    <source>
        <strain evidence="1 3">SaN35-3</strain>
    </source>
</reference>
<accession>A0ABY9JR71</accession>
<dbReference type="EMBL" id="CP129013">
    <property type="protein sequence ID" value="WLR41899.1"/>
    <property type="molecule type" value="Genomic_DNA"/>
</dbReference>
<evidence type="ECO:0000313" key="3">
    <source>
        <dbReference type="Proteomes" id="UP001197974"/>
    </source>
</evidence>
<keyword evidence="3" id="KW-1185">Reference proteome</keyword>
<dbReference type="EMBL" id="CP129013">
    <property type="protein sequence ID" value="WLR44100.1"/>
    <property type="molecule type" value="Genomic_DNA"/>
</dbReference>
<evidence type="ECO:0000313" key="1">
    <source>
        <dbReference type="EMBL" id="WLR41899.1"/>
    </source>
</evidence>
<proteinExistence type="predicted"/>
<organism evidence="1 3">
    <name type="scientific">Bacillus carboniphilus</name>
    <dbReference type="NCBI Taxonomy" id="86663"/>
    <lineage>
        <taxon>Bacteria</taxon>
        <taxon>Bacillati</taxon>
        <taxon>Bacillota</taxon>
        <taxon>Bacilli</taxon>
        <taxon>Bacillales</taxon>
        <taxon>Bacillaceae</taxon>
        <taxon>Bacillus</taxon>
    </lineage>
</organism>
<sequence length="161" mass="18851">MKAKKTMRRQTWRERIVSSGKRDPLICEKCQCYYEYKGEVCLENGRLEIKVALCTTTRAYLERVIHHFTSIETPKKGKKKKKKMAQSKQSINFVCLVCHEKEEIPQQVVRDFDLMDGGDPAVPPMFSCEKCGEDMYPEYYKGIHGKEYRIEDILSTKKDQV</sequence>
<protein>
    <submittedName>
        <fullName evidence="1">Uncharacterized protein</fullName>
    </submittedName>
</protein>
<gene>
    <name evidence="2" type="ORF">LC087_08395</name>
    <name evidence="1" type="ORF">LC087_13830</name>
</gene>